<reference evidence="6" key="2">
    <citation type="submission" date="2023-05" db="EMBL/GenBank/DDBJ databases">
        <authorList>
            <person name="Schelkunov M.I."/>
        </authorList>
    </citation>
    <scope>NUCLEOTIDE SEQUENCE</scope>
    <source>
        <strain evidence="6">Hsosn_3</strain>
        <tissue evidence="6">Leaf</tissue>
    </source>
</reference>
<name>A0AAD8H6A2_9APIA</name>
<evidence type="ECO:0000256" key="1">
    <source>
        <dbReference type="ARBA" id="ARBA00004463"/>
    </source>
</evidence>
<comment type="function">
    <text evidence="3">Small heat shock protein required for the establishment of auxin gradients and for patterning of the apical domain of the embryo. Involved in the specification of the cotyledon primordia. Also required for normal inflorescence and floral meristem function, normal developmental patterning and thermotolerance. Acts as a molecular chaperone.</text>
</comment>
<dbReference type="InterPro" id="IPR007052">
    <property type="entry name" value="CS_dom"/>
</dbReference>
<dbReference type="EMBL" id="JAUIZM010000010">
    <property type="protein sequence ID" value="KAK1361161.1"/>
    <property type="molecule type" value="Genomic_DNA"/>
</dbReference>
<comment type="caution">
    <text evidence="6">The sequence shown here is derived from an EMBL/GenBank/DDBJ whole genome shotgun (WGS) entry which is preliminary data.</text>
</comment>
<dbReference type="PROSITE" id="PS51203">
    <property type="entry name" value="CS"/>
    <property type="match status" value="1"/>
</dbReference>
<dbReference type="PANTHER" id="PTHR12356:SF3">
    <property type="entry name" value="NUCLEAR MIGRATION PROTEIN NUDC"/>
    <property type="match status" value="1"/>
</dbReference>
<keyword evidence="7" id="KW-1185">Reference proteome</keyword>
<gene>
    <name evidence="6" type="ORF">POM88_045635</name>
</gene>
<protein>
    <submittedName>
        <fullName evidence="6">Protein BOBBER like</fullName>
    </submittedName>
</protein>
<dbReference type="GO" id="GO:0006950">
    <property type="term" value="P:response to stress"/>
    <property type="evidence" value="ECO:0007669"/>
    <property type="project" value="UniProtKB-ARBA"/>
</dbReference>
<dbReference type="Pfam" id="PF04969">
    <property type="entry name" value="CS"/>
    <property type="match status" value="1"/>
</dbReference>
<dbReference type="Gene3D" id="2.60.40.790">
    <property type="match status" value="1"/>
</dbReference>
<comment type="subcellular location">
    <subcellularLocation>
        <location evidence="1">Cytoplasmic granule</location>
    </subcellularLocation>
</comment>
<dbReference type="GO" id="GO:0051082">
    <property type="term" value="F:unfolded protein binding"/>
    <property type="evidence" value="ECO:0007669"/>
    <property type="project" value="TreeGrafter"/>
</dbReference>
<feature type="domain" description="CS" evidence="5">
    <location>
        <begin position="134"/>
        <end position="223"/>
    </location>
</feature>
<accession>A0AAD8H6A2</accession>
<dbReference type="CDD" id="cd06467">
    <property type="entry name" value="p23_NUDC_like"/>
    <property type="match status" value="1"/>
</dbReference>
<dbReference type="Proteomes" id="UP001237642">
    <property type="component" value="Unassembled WGS sequence"/>
</dbReference>
<dbReference type="InterPro" id="IPR037898">
    <property type="entry name" value="NudC_fam"/>
</dbReference>
<evidence type="ECO:0000313" key="6">
    <source>
        <dbReference type="EMBL" id="KAK1361161.1"/>
    </source>
</evidence>
<dbReference type="AlphaFoldDB" id="A0AAD8H6A2"/>
<dbReference type="SUPFAM" id="SSF49764">
    <property type="entry name" value="HSP20-like chaperones"/>
    <property type="match status" value="1"/>
</dbReference>
<evidence type="ECO:0000256" key="3">
    <source>
        <dbReference type="ARBA" id="ARBA00053226"/>
    </source>
</evidence>
<organism evidence="6 7">
    <name type="scientific">Heracleum sosnowskyi</name>
    <dbReference type="NCBI Taxonomy" id="360622"/>
    <lineage>
        <taxon>Eukaryota</taxon>
        <taxon>Viridiplantae</taxon>
        <taxon>Streptophyta</taxon>
        <taxon>Embryophyta</taxon>
        <taxon>Tracheophyta</taxon>
        <taxon>Spermatophyta</taxon>
        <taxon>Magnoliopsida</taxon>
        <taxon>eudicotyledons</taxon>
        <taxon>Gunneridae</taxon>
        <taxon>Pentapetalae</taxon>
        <taxon>asterids</taxon>
        <taxon>campanulids</taxon>
        <taxon>Apiales</taxon>
        <taxon>Apiaceae</taxon>
        <taxon>Apioideae</taxon>
        <taxon>apioid superclade</taxon>
        <taxon>Tordylieae</taxon>
        <taxon>Tordyliinae</taxon>
        <taxon>Heracleum</taxon>
    </lineage>
</organism>
<dbReference type="PANTHER" id="PTHR12356">
    <property type="entry name" value="NUCLEAR MOVEMENT PROTEIN NUDC"/>
    <property type="match status" value="1"/>
</dbReference>
<evidence type="ECO:0000256" key="4">
    <source>
        <dbReference type="SAM" id="MobiDB-lite"/>
    </source>
</evidence>
<proteinExistence type="predicted"/>
<evidence type="ECO:0000259" key="5">
    <source>
        <dbReference type="PROSITE" id="PS51203"/>
    </source>
</evidence>
<reference evidence="6" key="1">
    <citation type="submission" date="2023-02" db="EMBL/GenBank/DDBJ databases">
        <title>Genome of toxic invasive species Heracleum sosnowskyi carries increased number of genes despite the absence of recent whole-genome duplications.</title>
        <authorList>
            <person name="Schelkunov M."/>
            <person name="Shtratnikova V."/>
            <person name="Makarenko M."/>
            <person name="Klepikova A."/>
            <person name="Omelchenko D."/>
            <person name="Novikova G."/>
            <person name="Obukhova E."/>
            <person name="Bogdanov V."/>
            <person name="Penin A."/>
            <person name="Logacheva M."/>
        </authorList>
    </citation>
    <scope>NUCLEOTIDE SEQUENCE</scope>
    <source>
        <strain evidence="6">Hsosn_3</strain>
        <tissue evidence="6">Leaf</tissue>
    </source>
</reference>
<keyword evidence="2" id="KW-0963">Cytoplasm</keyword>
<dbReference type="GO" id="GO:0005737">
    <property type="term" value="C:cytoplasm"/>
    <property type="evidence" value="ECO:0007669"/>
    <property type="project" value="TreeGrafter"/>
</dbReference>
<dbReference type="FunFam" id="2.60.40.790:FF:000001">
    <property type="entry name" value="Nuclear migration protein nudC"/>
    <property type="match status" value="1"/>
</dbReference>
<evidence type="ECO:0000256" key="2">
    <source>
        <dbReference type="ARBA" id="ARBA00022490"/>
    </source>
</evidence>
<evidence type="ECO:0000313" key="7">
    <source>
        <dbReference type="Proteomes" id="UP001237642"/>
    </source>
</evidence>
<dbReference type="InterPro" id="IPR008978">
    <property type="entry name" value="HSP20-like_chaperone"/>
</dbReference>
<sequence length="296" mass="33353">MAILSDYVEEPTQTPNTTSSSASSTKKPFNEVLDESNPLGFIEKALEFAARESSFFQTDSVVKDVNALVRVVKDKVDAEERNKKQKVVDGNGKSKKVEKLKKVSKAVEEVKVVEGVKNDEEKSGKRAPNSGNGLDMENYSWVQSLQEVTINVPVPPGTKSRSIVCEIKKDHIKVGLKGQTPIIDGDLYQSLKVDESFWSLEDQKSISVLLTKHKQMEWWKYLVKGDPEVDTQKVEPETSKLSDLDPQTRSTVEKMMFDQRQKSMGLPTSDDMQKQDLMKLFMAQHPEMDFSNAKMS</sequence>
<feature type="compositionally biased region" description="Low complexity" evidence="4">
    <location>
        <begin position="12"/>
        <end position="25"/>
    </location>
</feature>
<feature type="region of interest" description="Disordered" evidence="4">
    <location>
        <begin position="1"/>
        <end position="31"/>
    </location>
</feature>
<dbReference type="GO" id="GO:0006457">
    <property type="term" value="P:protein folding"/>
    <property type="evidence" value="ECO:0007669"/>
    <property type="project" value="TreeGrafter"/>
</dbReference>